<dbReference type="SUPFAM" id="SSF53474">
    <property type="entry name" value="alpha/beta-Hydrolases"/>
    <property type="match status" value="1"/>
</dbReference>
<evidence type="ECO:0000313" key="3">
    <source>
        <dbReference type="EMBL" id="QPS09031.1"/>
    </source>
</evidence>
<feature type="domain" description="Thioesterase" evidence="2">
    <location>
        <begin position="20"/>
        <end position="230"/>
    </location>
</feature>
<organism evidence="3 4">
    <name type="scientific">Delftia acidovorans</name>
    <name type="common">Pseudomonas acidovorans</name>
    <name type="synonym">Comamonas acidovorans</name>
    <dbReference type="NCBI Taxonomy" id="80866"/>
    <lineage>
        <taxon>Bacteria</taxon>
        <taxon>Pseudomonadati</taxon>
        <taxon>Pseudomonadota</taxon>
        <taxon>Betaproteobacteria</taxon>
        <taxon>Burkholderiales</taxon>
        <taxon>Comamonadaceae</taxon>
        <taxon>Delftia</taxon>
    </lineage>
</organism>
<dbReference type="AlphaFoldDB" id="A0A7T2S4X6"/>
<gene>
    <name evidence="3" type="ORF">I6G66_02975</name>
</gene>
<dbReference type="Gene3D" id="3.40.50.1820">
    <property type="entry name" value="alpha/beta hydrolase"/>
    <property type="match status" value="1"/>
</dbReference>
<dbReference type="Pfam" id="PF00975">
    <property type="entry name" value="Thioesterase"/>
    <property type="match status" value="1"/>
</dbReference>
<comment type="similarity">
    <text evidence="1">Belongs to the thioesterase family.</text>
</comment>
<dbReference type="GO" id="GO:0008610">
    <property type="term" value="P:lipid biosynthetic process"/>
    <property type="evidence" value="ECO:0007669"/>
    <property type="project" value="TreeGrafter"/>
</dbReference>
<evidence type="ECO:0000256" key="1">
    <source>
        <dbReference type="ARBA" id="ARBA00007169"/>
    </source>
</evidence>
<name>A0A7T2S4X6_DELAC</name>
<reference evidence="3 4" key="1">
    <citation type="submission" date="2020-12" db="EMBL/GenBank/DDBJ databases">
        <title>FDA dAtabase for Regulatory Grade micrObial Sequences (FDA-ARGOS): Supporting development and validation of Infectious Disease Dx tests.</title>
        <authorList>
            <person name="Sproer C."/>
            <person name="Gronow S."/>
            <person name="Severitt S."/>
            <person name="Schroder I."/>
            <person name="Tallon L."/>
            <person name="Sadzewicz L."/>
            <person name="Zhao X."/>
            <person name="Boylan J."/>
            <person name="Ott S."/>
            <person name="Bowen H."/>
            <person name="Vavikolanu K."/>
            <person name="Mehta A."/>
            <person name="Aluvathingal J."/>
            <person name="Nadendla S."/>
            <person name="Lowell S."/>
            <person name="Myers T."/>
            <person name="Yan Y."/>
            <person name="Sichtig H."/>
        </authorList>
    </citation>
    <scope>NUCLEOTIDE SEQUENCE [LARGE SCALE GENOMIC DNA]</scope>
    <source>
        <strain evidence="3 4">FDAARGOS_909</strain>
    </source>
</reference>
<accession>A0A7T2S4X6</accession>
<evidence type="ECO:0000259" key="2">
    <source>
        <dbReference type="Pfam" id="PF00975"/>
    </source>
</evidence>
<dbReference type="InterPro" id="IPR001031">
    <property type="entry name" value="Thioesterase"/>
</dbReference>
<dbReference type="PANTHER" id="PTHR11487:SF0">
    <property type="entry name" value="S-ACYL FATTY ACID SYNTHASE THIOESTERASE, MEDIUM CHAIN"/>
    <property type="match status" value="1"/>
</dbReference>
<proteinExistence type="inferred from homology"/>
<evidence type="ECO:0000313" key="4">
    <source>
        <dbReference type="Proteomes" id="UP000594778"/>
    </source>
</evidence>
<dbReference type="RefSeq" id="WP_183021969.1">
    <property type="nucleotide sequence ID" value="NZ_CP065668.1"/>
</dbReference>
<dbReference type="InterPro" id="IPR012223">
    <property type="entry name" value="TEII"/>
</dbReference>
<dbReference type="InterPro" id="IPR029058">
    <property type="entry name" value="AB_hydrolase_fold"/>
</dbReference>
<protein>
    <submittedName>
        <fullName evidence="3">Thioesterase</fullName>
    </submittedName>
</protein>
<dbReference type="PANTHER" id="PTHR11487">
    <property type="entry name" value="THIOESTERASE"/>
    <property type="match status" value="1"/>
</dbReference>
<sequence length="257" mass="28252">MSPSRNWIQAEAMTSEPRLRLFCLPHAGGGASFYRGWQAQMPAGVQVCRIQAPGRENRIGEPAYRQMTVLVAELAAQLRPWLDQPFALFGHSMGSVVAYELVCALQRMGRTPVHLWVSACRAPHIADAAPIHGLPRAEFLAALGARGGTPRSVLENPDYMAMMEPVLRADLELIERWHRSSWQPLPHPITALAATDDGVTPLEAVQAWAPYTHAGFALQRFRGGHFYLSDPALSVPALVGRTLALHLTPHLTQESFA</sequence>
<dbReference type="Proteomes" id="UP000594778">
    <property type="component" value="Chromosome"/>
</dbReference>
<dbReference type="EMBL" id="CP065668">
    <property type="protein sequence ID" value="QPS09031.1"/>
    <property type="molecule type" value="Genomic_DNA"/>
</dbReference>